<feature type="transmembrane region" description="Helical" evidence="1">
    <location>
        <begin position="82"/>
        <end position="103"/>
    </location>
</feature>
<feature type="transmembrane region" description="Helical" evidence="1">
    <location>
        <begin position="262"/>
        <end position="279"/>
    </location>
</feature>
<keyword evidence="1" id="KW-1133">Transmembrane helix</keyword>
<protein>
    <submittedName>
        <fullName evidence="2">Uncharacterized protein</fullName>
    </submittedName>
</protein>
<sequence length="488" mass="56139">MNKADKQTLITKTAICTVFLVGLLIRVAAAAAFSFWLDEAAMFFTSRYNVTDLLLLQHWNVSHPPLYLLFLHFWQMLGSSEIFLRLPSLLFSGVTLYVSYIIGCRLKNRVFGLILLSIFAFSNYLISFSWQANTYALAVMLALLTVYYYFFRTENLYSAVILIILMLAGMFSDYGFVWLIFSLIIFELSVYFLTYRKINNYFKARRFHLFSLIFSSAVVVAWGIYYVPKLPEALTLISWLPSGNLLLKSLNDFIRISYSFDLKTLLLLTASISGIYAGFSLKSRINKSFVIFILISITFPLATAYAYSLFQQPVLISRHFFVSGLGLLFGLAYFVYYSRKLWAVPVIVVYLLAGLSGLPGLGKLGVDDFNWKKSAHIITEYEEMHTSELNFFIDAGNNRHFFRTLRYYLELEGNNTPDMVIPKDNHELNQIIHATADRKNFRLWYFDFKGSGKNLTIPPSFLCTDIREYTVGEDTRFLNCKLTLVNSP</sequence>
<dbReference type="STRING" id="1618443.UV73_C0002G0152"/>
<feature type="transmembrane region" description="Helical" evidence="1">
    <location>
        <begin position="177"/>
        <end position="195"/>
    </location>
</feature>
<evidence type="ECO:0000313" key="3">
    <source>
        <dbReference type="Proteomes" id="UP000034894"/>
    </source>
</evidence>
<feature type="transmembrane region" description="Helical" evidence="1">
    <location>
        <begin position="132"/>
        <end position="150"/>
    </location>
</feature>
<dbReference type="Proteomes" id="UP000034894">
    <property type="component" value="Unassembled WGS sequence"/>
</dbReference>
<accession>A0A0G1GI21</accession>
<organism evidence="2 3">
    <name type="scientific">Candidatus Gottesmanbacteria bacterium GW2011_GWA2_43_14</name>
    <dbReference type="NCBI Taxonomy" id="1618443"/>
    <lineage>
        <taxon>Bacteria</taxon>
        <taxon>Candidatus Gottesmaniibacteriota</taxon>
    </lineage>
</organism>
<proteinExistence type="predicted"/>
<gene>
    <name evidence="2" type="ORF">UV73_C0002G0152</name>
</gene>
<feature type="transmembrane region" description="Helical" evidence="1">
    <location>
        <begin position="207"/>
        <end position="227"/>
    </location>
</feature>
<dbReference type="AlphaFoldDB" id="A0A0G1GI21"/>
<comment type="caution">
    <text evidence="2">The sequence shown here is derived from an EMBL/GenBank/DDBJ whole genome shotgun (WGS) entry which is preliminary data.</text>
</comment>
<feature type="transmembrane region" description="Helical" evidence="1">
    <location>
        <begin position="155"/>
        <end position="171"/>
    </location>
</feature>
<evidence type="ECO:0000256" key="1">
    <source>
        <dbReference type="SAM" id="Phobius"/>
    </source>
</evidence>
<feature type="transmembrane region" description="Helical" evidence="1">
    <location>
        <begin position="285"/>
        <end position="307"/>
    </location>
</feature>
<keyword evidence="1" id="KW-0472">Membrane</keyword>
<keyword evidence="1" id="KW-0812">Transmembrane</keyword>
<dbReference type="EMBL" id="LCFP01000002">
    <property type="protein sequence ID" value="KKS98438.1"/>
    <property type="molecule type" value="Genomic_DNA"/>
</dbReference>
<reference evidence="2 3" key="1">
    <citation type="journal article" date="2015" name="Nature">
        <title>rRNA introns, odd ribosomes, and small enigmatic genomes across a large radiation of phyla.</title>
        <authorList>
            <person name="Brown C.T."/>
            <person name="Hug L.A."/>
            <person name="Thomas B.C."/>
            <person name="Sharon I."/>
            <person name="Castelle C.J."/>
            <person name="Singh A."/>
            <person name="Wilkins M.J."/>
            <person name="Williams K.H."/>
            <person name="Banfield J.F."/>
        </authorList>
    </citation>
    <scope>NUCLEOTIDE SEQUENCE [LARGE SCALE GENOMIC DNA]</scope>
</reference>
<feature type="transmembrane region" description="Helical" evidence="1">
    <location>
        <begin position="110"/>
        <end position="126"/>
    </location>
</feature>
<evidence type="ECO:0000313" key="2">
    <source>
        <dbReference type="EMBL" id="KKS98438.1"/>
    </source>
</evidence>
<feature type="transmembrane region" description="Helical" evidence="1">
    <location>
        <begin position="342"/>
        <end position="362"/>
    </location>
</feature>
<feature type="transmembrane region" description="Helical" evidence="1">
    <location>
        <begin position="319"/>
        <end position="336"/>
    </location>
</feature>
<name>A0A0G1GI21_9BACT</name>